<sequence length="130" mass="14778">MSSEKYDLIIVDIAHQQQTPTWITAPEFLQDCRKSLTDCGVLVLNLLVQDAESFSQSLWNLRRCYGKRVVCLSVPEYKNIELFAFHGSVPQQLPGEIESRAAEMTKRWGIAFLSLAERMRQENPVGSGVF</sequence>
<proteinExistence type="predicted"/>
<organism evidence="1 2">
    <name type="scientific">endosymbiont of Lamellibrachia luymesi</name>
    <dbReference type="NCBI Taxonomy" id="2200907"/>
    <lineage>
        <taxon>Bacteria</taxon>
        <taxon>Pseudomonadati</taxon>
        <taxon>Pseudomonadota</taxon>
        <taxon>Gammaproteobacteria</taxon>
        <taxon>sulfur-oxidizing symbionts</taxon>
    </lineage>
</organism>
<comment type="caution">
    <text evidence="1">The sequence shown here is derived from an EMBL/GenBank/DDBJ whole genome shotgun (WGS) entry which is preliminary data.</text>
</comment>
<evidence type="ECO:0000313" key="2">
    <source>
        <dbReference type="Proteomes" id="UP000255508"/>
    </source>
</evidence>
<gene>
    <name evidence="1" type="ORF">DIZ79_07150</name>
</gene>
<evidence type="ECO:0000313" key="1">
    <source>
        <dbReference type="EMBL" id="RDH91164.1"/>
    </source>
</evidence>
<evidence type="ECO:0008006" key="3">
    <source>
        <dbReference type="Google" id="ProtNLM"/>
    </source>
</evidence>
<name>A0A370DXZ7_9GAMM</name>
<dbReference type="AlphaFoldDB" id="A0A370DXZ7"/>
<dbReference type="InterPro" id="IPR029063">
    <property type="entry name" value="SAM-dependent_MTases_sf"/>
</dbReference>
<dbReference type="SUPFAM" id="SSF53335">
    <property type="entry name" value="S-adenosyl-L-methionine-dependent methyltransferases"/>
    <property type="match status" value="1"/>
</dbReference>
<accession>A0A370DXZ7</accession>
<dbReference type="Proteomes" id="UP000255508">
    <property type="component" value="Unassembled WGS sequence"/>
</dbReference>
<reference evidence="1 2" key="1">
    <citation type="journal article" date="2018" name="ISME J.">
        <title>Endosymbiont genomes yield clues of tubeworm success.</title>
        <authorList>
            <person name="Li Y."/>
            <person name="Liles M.R."/>
            <person name="Halanych K.M."/>
        </authorList>
    </citation>
    <scope>NUCLEOTIDE SEQUENCE [LARGE SCALE GENOMIC DNA]</scope>
    <source>
        <strain evidence="1">A1422</strain>
    </source>
</reference>
<dbReference type="Gene3D" id="3.40.50.150">
    <property type="entry name" value="Vaccinia Virus protein VP39"/>
    <property type="match status" value="1"/>
</dbReference>
<dbReference type="EMBL" id="QFXD01000130">
    <property type="protein sequence ID" value="RDH91164.1"/>
    <property type="molecule type" value="Genomic_DNA"/>
</dbReference>
<protein>
    <recommendedName>
        <fullName evidence="3">PABS domain-containing protein</fullName>
    </recommendedName>
</protein>